<dbReference type="Pfam" id="PF00889">
    <property type="entry name" value="EF_TS"/>
    <property type="match status" value="1"/>
</dbReference>
<evidence type="ECO:0000313" key="7">
    <source>
        <dbReference type="EMBL" id="OHA77290.1"/>
    </source>
</evidence>
<evidence type="ECO:0000256" key="5">
    <source>
        <dbReference type="HAMAP-Rule" id="MF_00050"/>
    </source>
</evidence>
<sequence>MASIEKIKQLRQETGVSIAECRKALEKANGDIAIAKNVLKDLGKEFAERKKERAVGQGIIDYYIHPNKKVGALLELRCETDFVAKSQDFQDLSHELCLQIAAIDPEASELPLLEQPWIKDSTKTIKDLVEDQIAKSGENIVVKRFTRYEI</sequence>
<name>A0A1G2RWT0_9BACT</name>
<dbReference type="SMART" id="SM00165">
    <property type="entry name" value="UBA"/>
    <property type="match status" value="1"/>
</dbReference>
<feature type="domain" description="UBA" evidence="6">
    <location>
        <begin position="3"/>
        <end position="41"/>
    </location>
</feature>
<proteinExistence type="inferred from homology"/>
<dbReference type="InterPro" id="IPR001816">
    <property type="entry name" value="Transl_elong_EFTs/EF1B"/>
</dbReference>
<dbReference type="InterPro" id="IPR009060">
    <property type="entry name" value="UBA-like_sf"/>
</dbReference>
<dbReference type="PANTHER" id="PTHR11741:SF0">
    <property type="entry name" value="ELONGATION FACTOR TS, MITOCHONDRIAL"/>
    <property type="match status" value="1"/>
</dbReference>
<dbReference type="InterPro" id="IPR014039">
    <property type="entry name" value="Transl_elong_EFTs/EF1B_dimer"/>
</dbReference>
<comment type="subcellular location">
    <subcellularLocation>
        <location evidence="5">Cytoplasm</location>
    </subcellularLocation>
</comment>
<dbReference type="InterPro" id="IPR036402">
    <property type="entry name" value="EF-Ts_dimer_sf"/>
</dbReference>
<gene>
    <name evidence="5" type="primary">tsf</name>
    <name evidence="7" type="ORF">A3H01_02095</name>
</gene>
<comment type="function">
    <text evidence="5">Associates with the EF-Tu.GDP complex and induces the exchange of GDP to GTP. It remains bound to the aminoacyl-tRNA.EF-Tu.GTP complex up to the GTP hydrolysis stage on the ribosome.</text>
</comment>
<dbReference type="InterPro" id="IPR015940">
    <property type="entry name" value="UBA"/>
</dbReference>
<evidence type="ECO:0000256" key="1">
    <source>
        <dbReference type="ARBA" id="ARBA00005532"/>
    </source>
</evidence>
<dbReference type="Gene3D" id="1.10.8.10">
    <property type="entry name" value="DNA helicase RuvA subunit, C-terminal domain"/>
    <property type="match status" value="1"/>
</dbReference>
<dbReference type="EMBL" id="MHUM01000002">
    <property type="protein sequence ID" value="OHA77290.1"/>
    <property type="molecule type" value="Genomic_DNA"/>
</dbReference>
<accession>A0A1G2RWT0</accession>
<organism evidence="7 8">
    <name type="scientific">Candidatus Wildermuthbacteria bacterium RIFCSPLOWO2_12_FULL_40_9</name>
    <dbReference type="NCBI Taxonomy" id="1802467"/>
    <lineage>
        <taxon>Bacteria</taxon>
        <taxon>Candidatus Wildermuthiibacteriota</taxon>
    </lineage>
</organism>
<dbReference type="CDD" id="cd14275">
    <property type="entry name" value="UBA_EF-Ts"/>
    <property type="match status" value="1"/>
</dbReference>
<dbReference type="GO" id="GO:0003746">
    <property type="term" value="F:translation elongation factor activity"/>
    <property type="evidence" value="ECO:0007669"/>
    <property type="project" value="UniProtKB-UniRule"/>
</dbReference>
<evidence type="ECO:0000256" key="4">
    <source>
        <dbReference type="ARBA" id="ARBA00022917"/>
    </source>
</evidence>
<dbReference type="AlphaFoldDB" id="A0A1G2RWT0"/>
<protein>
    <recommendedName>
        <fullName evidence="2 5">Elongation factor Ts</fullName>
        <shortName evidence="5">EF-Ts</shortName>
    </recommendedName>
</protein>
<keyword evidence="4 5" id="KW-0648">Protein biosynthesis</keyword>
<dbReference type="GO" id="GO:0005737">
    <property type="term" value="C:cytoplasm"/>
    <property type="evidence" value="ECO:0007669"/>
    <property type="project" value="UniProtKB-SubCell"/>
</dbReference>
<dbReference type="SUPFAM" id="SSF46934">
    <property type="entry name" value="UBA-like"/>
    <property type="match status" value="1"/>
</dbReference>
<keyword evidence="5" id="KW-0963">Cytoplasm</keyword>
<evidence type="ECO:0000259" key="6">
    <source>
        <dbReference type="SMART" id="SM00165"/>
    </source>
</evidence>
<keyword evidence="3 5" id="KW-0251">Elongation factor</keyword>
<comment type="similarity">
    <text evidence="1 5">Belongs to the EF-Ts family.</text>
</comment>
<dbReference type="Proteomes" id="UP000177853">
    <property type="component" value="Unassembled WGS sequence"/>
</dbReference>
<evidence type="ECO:0000256" key="3">
    <source>
        <dbReference type="ARBA" id="ARBA00022768"/>
    </source>
</evidence>
<evidence type="ECO:0000313" key="8">
    <source>
        <dbReference type="Proteomes" id="UP000177853"/>
    </source>
</evidence>
<dbReference type="Gene3D" id="3.30.479.20">
    <property type="entry name" value="Elongation factor Ts, dimerisation domain"/>
    <property type="match status" value="1"/>
</dbReference>
<feature type="region of interest" description="Involved in Mg(2+) ion dislocation from EF-Tu" evidence="5">
    <location>
        <begin position="80"/>
        <end position="83"/>
    </location>
</feature>
<dbReference type="HAMAP" id="MF_00050">
    <property type="entry name" value="EF_Ts"/>
    <property type="match status" value="1"/>
</dbReference>
<dbReference type="SUPFAM" id="SSF54713">
    <property type="entry name" value="Elongation factor Ts (EF-Ts), dimerisation domain"/>
    <property type="match status" value="1"/>
</dbReference>
<comment type="caution">
    <text evidence="7">The sequence shown here is derived from an EMBL/GenBank/DDBJ whole genome shotgun (WGS) entry which is preliminary data.</text>
</comment>
<evidence type="ECO:0000256" key="2">
    <source>
        <dbReference type="ARBA" id="ARBA00016956"/>
    </source>
</evidence>
<dbReference type="PANTHER" id="PTHR11741">
    <property type="entry name" value="ELONGATION FACTOR TS"/>
    <property type="match status" value="1"/>
</dbReference>
<reference evidence="7 8" key="1">
    <citation type="journal article" date="2016" name="Nat. Commun.">
        <title>Thousands of microbial genomes shed light on interconnected biogeochemical processes in an aquifer system.</title>
        <authorList>
            <person name="Anantharaman K."/>
            <person name="Brown C.T."/>
            <person name="Hug L.A."/>
            <person name="Sharon I."/>
            <person name="Castelle C.J."/>
            <person name="Probst A.J."/>
            <person name="Thomas B.C."/>
            <person name="Singh A."/>
            <person name="Wilkins M.J."/>
            <person name="Karaoz U."/>
            <person name="Brodie E.L."/>
            <person name="Williams K.H."/>
            <person name="Hubbard S.S."/>
            <person name="Banfield J.F."/>
        </authorList>
    </citation>
    <scope>NUCLEOTIDE SEQUENCE [LARGE SCALE GENOMIC DNA]</scope>
</reference>